<reference evidence="9" key="2">
    <citation type="journal article" date="2019" name="Int. J. Syst. Evol. Microbiol.">
        <title>The Global Catalogue of Microorganisms (GCM) 10K type strain sequencing project: providing services to taxonomists for standard genome sequencing and annotation.</title>
        <authorList>
            <consortium name="The Broad Institute Genomics Platform"/>
            <consortium name="The Broad Institute Genome Sequencing Center for Infectious Disease"/>
            <person name="Wu L."/>
            <person name="Ma J."/>
        </authorList>
    </citation>
    <scope>NUCLEOTIDE SEQUENCE [LARGE SCALE GENOMIC DNA]</scope>
    <source>
        <strain evidence="9">NBRC 107715</strain>
    </source>
</reference>
<proteinExistence type="predicted"/>
<dbReference type="EMBL" id="BJZU01000027">
    <property type="protein sequence ID" value="GEP03645.1"/>
    <property type="molecule type" value="Genomic_DNA"/>
</dbReference>
<evidence type="ECO:0000256" key="2">
    <source>
        <dbReference type="ARBA" id="ARBA00022630"/>
    </source>
</evidence>
<keyword evidence="3" id="KW-0288">FMN</keyword>
<dbReference type="AlphaFoldDB" id="A0A512J136"/>
<evidence type="ECO:0000256" key="1">
    <source>
        <dbReference type="ARBA" id="ARBA00001917"/>
    </source>
</evidence>
<keyword evidence="4" id="KW-0560">Oxidoreductase</keyword>
<keyword evidence="9" id="KW-1185">Reference proteome</keyword>
<evidence type="ECO:0000313" key="8">
    <source>
        <dbReference type="Proteomes" id="UP000321960"/>
    </source>
</evidence>
<name>A0A512J136_9HYPH</name>
<dbReference type="GO" id="GO:0010181">
    <property type="term" value="F:FMN binding"/>
    <property type="evidence" value="ECO:0007669"/>
    <property type="project" value="InterPro"/>
</dbReference>
<gene>
    <name evidence="7" type="ORF">GCM10007888_33530</name>
    <name evidence="6" type="ORF">MOX02_16830</name>
</gene>
<accession>A0A512J136</accession>
<evidence type="ECO:0000313" key="6">
    <source>
        <dbReference type="EMBL" id="GEP03645.1"/>
    </source>
</evidence>
<dbReference type="RefSeq" id="WP_147025338.1">
    <property type="nucleotide sequence ID" value="NZ_BJZU01000027.1"/>
</dbReference>
<evidence type="ECO:0000313" key="9">
    <source>
        <dbReference type="Proteomes" id="UP001156856"/>
    </source>
</evidence>
<reference evidence="6 8" key="3">
    <citation type="submission" date="2019-07" db="EMBL/GenBank/DDBJ databases">
        <title>Whole genome shotgun sequence of Methylobacterium oxalidis NBRC 107715.</title>
        <authorList>
            <person name="Hosoyama A."/>
            <person name="Uohara A."/>
            <person name="Ohji S."/>
            <person name="Ichikawa N."/>
        </authorList>
    </citation>
    <scope>NUCLEOTIDE SEQUENCE [LARGE SCALE GENOMIC DNA]</scope>
    <source>
        <strain evidence="6 8">NBRC 107715</strain>
    </source>
</reference>
<keyword evidence="2" id="KW-0285">Flavoprotein</keyword>
<sequence>MEHAPLPPFHEDLAAAEDALWRLLAEGVERGRSAFHTPSLATVDAAGRPRVRTVVLRAAERATGTLRIHCDRRSDKAAELAARASCALHAYDPESTVQIRIEGTAGLHADDATAEAAWAASQPMSRVCYGIDPAPGTPLPRGGAYAQPDAEAALTIGRPNFCALLVRAERLDFLYLDRRGHRRAGWRRTEKGWTGTWLAP</sequence>
<evidence type="ECO:0000256" key="3">
    <source>
        <dbReference type="ARBA" id="ARBA00022643"/>
    </source>
</evidence>
<dbReference type="PANTHER" id="PTHR10851:SF3">
    <property type="entry name" value="PYRIDOXINE_PYRIDOXAMINE 5'-PHOSPHATE OXIDASE 2"/>
    <property type="match status" value="1"/>
</dbReference>
<reference evidence="7" key="4">
    <citation type="submission" date="2023-01" db="EMBL/GenBank/DDBJ databases">
        <title>Draft genome sequence of Methylobacterium oxalidis strain NBRC 107715.</title>
        <authorList>
            <person name="Sun Q."/>
            <person name="Mori K."/>
        </authorList>
    </citation>
    <scope>NUCLEOTIDE SEQUENCE</scope>
    <source>
        <strain evidence="7">NBRC 107715</strain>
    </source>
</reference>
<reference evidence="7" key="1">
    <citation type="journal article" date="2014" name="Int. J. Syst. Evol. Microbiol.">
        <title>Complete genome of a new Firmicutes species belonging to the dominant human colonic microbiota ('Ruminococcus bicirculans') reveals two chromosomes and a selective capacity to utilize plant glucans.</title>
        <authorList>
            <consortium name="NISC Comparative Sequencing Program"/>
            <person name="Wegmann U."/>
            <person name="Louis P."/>
            <person name="Goesmann A."/>
            <person name="Henrissat B."/>
            <person name="Duncan S.H."/>
            <person name="Flint H.J."/>
        </authorList>
    </citation>
    <scope>NUCLEOTIDE SEQUENCE</scope>
    <source>
        <strain evidence="7">NBRC 107715</strain>
    </source>
</reference>
<organism evidence="6 8">
    <name type="scientific">Methylobacterium oxalidis</name>
    <dbReference type="NCBI Taxonomy" id="944322"/>
    <lineage>
        <taxon>Bacteria</taxon>
        <taxon>Pseudomonadati</taxon>
        <taxon>Pseudomonadota</taxon>
        <taxon>Alphaproteobacteria</taxon>
        <taxon>Hyphomicrobiales</taxon>
        <taxon>Methylobacteriaceae</taxon>
        <taxon>Methylobacterium</taxon>
    </lineage>
</organism>
<dbReference type="Pfam" id="PF12766">
    <property type="entry name" value="Pyridox_oxase_2"/>
    <property type="match status" value="1"/>
</dbReference>
<dbReference type="InterPro" id="IPR024624">
    <property type="entry name" value="Pyridox_Oxase_Alr4036_FMN-bd"/>
</dbReference>
<feature type="domain" description="Pyridoxamine 5'-phosphate oxidase Alr4036 family FMN-binding" evidence="5">
    <location>
        <begin position="24"/>
        <end position="107"/>
    </location>
</feature>
<evidence type="ECO:0000256" key="4">
    <source>
        <dbReference type="ARBA" id="ARBA00023002"/>
    </source>
</evidence>
<evidence type="ECO:0000259" key="5">
    <source>
        <dbReference type="Pfam" id="PF12766"/>
    </source>
</evidence>
<dbReference type="PANTHER" id="PTHR10851">
    <property type="entry name" value="PYRIDOXINE-5-PHOSPHATE OXIDASE"/>
    <property type="match status" value="1"/>
</dbReference>
<dbReference type="EMBL" id="BSPK01000058">
    <property type="protein sequence ID" value="GLS64972.1"/>
    <property type="molecule type" value="Genomic_DNA"/>
</dbReference>
<comment type="caution">
    <text evidence="6">The sequence shown here is derived from an EMBL/GenBank/DDBJ whole genome shotgun (WGS) entry which is preliminary data.</text>
</comment>
<dbReference type="InterPro" id="IPR000659">
    <property type="entry name" value="Pyridox_Oxase"/>
</dbReference>
<dbReference type="Proteomes" id="UP000321960">
    <property type="component" value="Unassembled WGS sequence"/>
</dbReference>
<protein>
    <submittedName>
        <fullName evidence="6">Pyridoxamine 5'-phosphate oxidase</fullName>
    </submittedName>
</protein>
<dbReference type="InterPro" id="IPR012349">
    <property type="entry name" value="Split_barrel_FMN-bd"/>
</dbReference>
<dbReference type="SUPFAM" id="SSF50475">
    <property type="entry name" value="FMN-binding split barrel"/>
    <property type="match status" value="1"/>
</dbReference>
<evidence type="ECO:0000313" key="7">
    <source>
        <dbReference type="EMBL" id="GLS64972.1"/>
    </source>
</evidence>
<dbReference type="OrthoDB" id="5120525at2"/>
<comment type="cofactor">
    <cofactor evidence="1">
        <name>FMN</name>
        <dbReference type="ChEBI" id="CHEBI:58210"/>
    </cofactor>
</comment>
<dbReference type="GO" id="GO:0008615">
    <property type="term" value="P:pyridoxine biosynthetic process"/>
    <property type="evidence" value="ECO:0007669"/>
    <property type="project" value="InterPro"/>
</dbReference>
<dbReference type="Gene3D" id="2.30.110.10">
    <property type="entry name" value="Electron Transport, Fmn-binding Protein, Chain A"/>
    <property type="match status" value="1"/>
</dbReference>
<dbReference type="Proteomes" id="UP001156856">
    <property type="component" value="Unassembled WGS sequence"/>
</dbReference>
<dbReference type="GO" id="GO:0004733">
    <property type="term" value="F:pyridoxamine phosphate oxidase activity"/>
    <property type="evidence" value="ECO:0007669"/>
    <property type="project" value="InterPro"/>
</dbReference>